<dbReference type="GO" id="GO:0005680">
    <property type="term" value="C:anaphase-promoting complex"/>
    <property type="evidence" value="ECO:0007669"/>
    <property type="project" value="InterPro"/>
</dbReference>
<evidence type="ECO:0000256" key="7">
    <source>
        <dbReference type="ARBA" id="ARBA00031069"/>
    </source>
</evidence>
<evidence type="ECO:0000256" key="6">
    <source>
        <dbReference type="ARBA" id="ARBA00023306"/>
    </source>
</evidence>
<keyword evidence="4" id="KW-0498">Mitosis</keyword>
<dbReference type="GO" id="GO:0070979">
    <property type="term" value="P:protein K11-linked ubiquitination"/>
    <property type="evidence" value="ECO:0007669"/>
    <property type="project" value="TreeGrafter"/>
</dbReference>
<keyword evidence="5" id="KW-0833">Ubl conjugation pathway</keyword>
<dbReference type="GO" id="GO:0045842">
    <property type="term" value="P:positive regulation of mitotic metaphase/anaphase transition"/>
    <property type="evidence" value="ECO:0007669"/>
    <property type="project" value="TreeGrafter"/>
</dbReference>
<dbReference type="InterPro" id="IPR037679">
    <property type="entry name" value="Apc5"/>
</dbReference>
<accession>A0AA38G399</accession>
<evidence type="ECO:0000256" key="4">
    <source>
        <dbReference type="ARBA" id="ARBA00022776"/>
    </source>
</evidence>
<comment type="similarity">
    <text evidence="1">Belongs to the APC5 family.</text>
</comment>
<dbReference type="OMA" id="YAPRSHM"/>
<name>A0AA38G399_TAXCH</name>
<evidence type="ECO:0000256" key="1">
    <source>
        <dbReference type="ARBA" id="ARBA00007450"/>
    </source>
</evidence>
<organism evidence="10 11">
    <name type="scientific">Taxus chinensis</name>
    <name type="common">Chinese yew</name>
    <name type="synonym">Taxus wallichiana var. chinensis</name>
    <dbReference type="NCBI Taxonomy" id="29808"/>
    <lineage>
        <taxon>Eukaryota</taxon>
        <taxon>Viridiplantae</taxon>
        <taxon>Streptophyta</taxon>
        <taxon>Embryophyta</taxon>
        <taxon>Tracheophyta</taxon>
        <taxon>Spermatophyta</taxon>
        <taxon>Pinopsida</taxon>
        <taxon>Pinidae</taxon>
        <taxon>Conifers II</taxon>
        <taxon>Cupressales</taxon>
        <taxon>Taxaceae</taxon>
        <taxon>Taxus</taxon>
    </lineage>
</organism>
<evidence type="ECO:0000313" key="11">
    <source>
        <dbReference type="Proteomes" id="UP000824469"/>
    </source>
</evidence>
<proteinExistence type="inferred from homology"/>
<dbReference type="InterPro" id="IPR011990">
    <property type="entry name" value="TPR-like_helical_dom_sf"/>
</dbReference>
<evidence type="ECO:0000256" key="2">
    <source>
        <dbReference type="ARBA" id="ARBA00016066"/>
    </source>
</evidence>
<comment type="caution">
    <text evidence="10">The sequence shown here is derived from an EMBL/GenBank/DDBJ whole genome shotgun (WGS) entry which is preliminary data.</text>
</comment>
<sequence>PFDNFLEPSLEELIWQLKEAQEDIGEDLIGHLISHLKKLTSPDDLVNLFAGLRDLLSRAVNEDNEIANTEGMDKKLNPHSVLGKFLRLCILQFNLLSFEETCHLLTNLKAYYRQLIKAGSKNPIYFETPTTKSTPEDNAGEFDDENFGYDNAFFGSQHGDEMRIRKRGNRLLDVSDPFAQLVGGSDELKDFQDSDWDQLNLVESVQDSQFACPTRVDNDENLLFLRSYGQVEGYLREQADVIEKQAARVPLNKFEAKLNQLEKLSPDLQRVNYLRYLNSLYHGDYPAALDSLHRYFDYSAGKEGLDDSGPFPTGRVQAVLLSLGAMHSRFGHPVHALLALTEAIQEAQQMSDNSCLAHILAAIGYLFSEVGFASNSGSFDSSIPPGVDIEAGSSLAVQQQLPILLKRCLSRATDLKLIHLVIFSRLALAKFELKHVQRSPISFGIKVSTKLRTYPIEVCKDLRLSCYAFSESGIDPMSLITGGTLSNLSVRPRGSLLTIGDTSKIRGPISRPILQLVGNSFLLRSTSWEMYGSGPLVRLNALVHAMCYGDAASADDLCLAYVKLIQHLAMFKGYKEAFAALDLAEKRFSMVTKSRVQLLKLQLIHDRALHRGELKLAHLVCNQLGALASPLSGVDMDLKVEASLRHVRTLLAAEQFSEATSVAHLLFCMCYKFNMQVESASVLLLLAEIYKKSGNAISGLPYVLASLSLCQSFNLDLLQATALLTLAELWLHLGVGHAKHALALLYQSLPIILGHGGLELRARANLAIAKCHLAIPDFSVSAEPDTVLDPLRQAAKEFEVLE</sequence>
<dbReference type="PANTHER" id="PTHR12830:SF9">
    <property type="entry name" value="ANAPHASE-PROMOTING COMPLEX SUBUNIT 5"/>
    <property type="match status" value="1"/>
</dbReference>
<evidence type="ECO:0000256" key="8">
    <source>
        <dbReference type="ARBA" id="ARBA00045696"/>
    </source>
</evidence>
<dbReference type="GO" id="GO:0031145">
    <property type="term" value="P:anaphase-promoting complex-dependent catabolic process"/>
    <property type="evidence" value="ECO:0007669"/>
    <property type="project" value="TreeGrafter"/>
</dbReference>
<reference evidence="10 11" key="1">
    <citation type="journal article" date="2021" name="Nat. Plants">
        <title>The Taxus genome provides insights into paclitaxel biosynthesis.</title>
        <authorList>
            <person name="Xiong X."/>
            <person name="Gou J."/>
            <person name="Liao Q."/>
            <person name="Li Y."/>
            <person name="Zhou Q."/>
            <person name="Bi G."/>
            <person name="Li C."/>
            <person name="Du R."/>
            <person name="Wang X."/>
            <person name="Sun T."/>
            <person name="Guo L."/>
            <person name="Liang H."/>
            <person name="Lu P."/>
            <person name="Wu Y."/>
            <person name="Zhang Z."/>
            <person name="Ro D.K."/>
            <person name="Shang Y."/>
            <person name="Huang S."/>
            <person name="Yan J."/>
        </authorList>
    </citation>
    <scope>NUCLEOTIDE SEQUENCE [LARGE SCALE GENOMIC DNA]</scope>
    <source>
        <strain evidence="10">Ta-2019</strain>
    </source>
</reference>
<keyword evidence="6" id="KW-0131">Cell cycle</keyword>
<feature type="domain" description="Anaphase-promoting complex subunit 5" evidence="9">
    <location>
        <begin position="273"/>
        <end position="363"/>
    </location>
</feature>
<keyword evidence="11" id="KW-1185">Reference proteome</keyword>
<gene>
    <name evidence="10" type="ORF">KI387_022681</name>
</gene>
<evidence type="ECO:0000313" key="10">
    <source>
        <dbReference type="EMBL" id="KAH9314054.1"/>
    </source>
</evidence>
<dbReference type="PANTHER" id="PTHR12830">
    <property type="entry name" value="ANAPHASE-PROMOTING COMPLEX SUBUNIT 5"/>
    <property type="match status" value="1"/>
</dbReference>
<dbReference type="EMBL" id="JAHRHJ020000005">
    <property type="protein sequence ID" value="KAH9314054.1"/>
    <property type="molecule type" value="Genomic_DNA"/>
</dbReference>
<evidence type="ECO:0000256" key="3">
    <source>
        <dbReference type="ARBA" id="ARBA00022618"/>
    </source>
</evidence>
<dbReference type="Proteomes" id="UP000824469">
    <property type="component" value="Unassembled WGS sequence"/>
</dbReference>
<dbReference type="GO" id="GO:0051301">
    <property type="term" value="P:cell division"/>
    <property type="evidence" value="ECO:0007669"/>
    <property type="project" value="UniProtKB-KW"/>
</dbReference>
<protein>
    <recommendedName>
        <fullName evidence="2">Anaphase-promoting complex subunit 5</fullName>
    </recommendedName>
    <alternativeName>
        <fullName evidence="7">Cyclosome subunit 5</fullName>
    </alternativeName>
</protein>
<comment type="function">
    <text evidence="8">Component of the anaphase promoting complex/cyclosome (APC/C), a cell cycle-regulated E3 ubiquitin ligase that controls progression through mitosis and the G1 phase of the cell cycle. The APC/C complex acts by mediating ubiquitination and subsequent degradation of target proteins: it mainly mediates the formation of 'Lys-11'-linked polyubiquitin chains and, to a lower extent, the formation of 'Lys-48'- and 'Lys-63'-linked polyubiquitin chains. The APC/C complex catalyzes assembly of branched 'Lys-11'-/'Lys-48'-linked branched ubiquitin chains on target proteins.</text>
</comment>
<dbReference type="InterPro" id="IPR026000">
    <property type="entry name" value="Apc5_dom"/>
</dbReference>
<feature type="non-terminal residue" evidence="10">
    <location>
        <position position="1"/>
    </location>
</feature>
<feature type="non-terminal residue" evidence="10">
    <location>
        <position position="802"/>
    </location>
</feature>
<dbReference type="AlphaFoldDB" id="A0AA38G399"/>
<dbReference type="Pfam" id="PF12862">
    <property type="entry name" value="ANAPC5"/>
    <property type="match status" value="1"/>
</dbReference>
<keyword evidence="3" id="KW-0132">Cell division</keyword>
<evidence type="ECO:0000259" key="9">
    <source>
        <dbReference type="Pfam" id="PF12862"/>
    </source>
</evidence>
<dbReference type="SUPFAM" id="SSF48452">
    <property type="entry name" value="TPR-like"/>
    <property type="match status" value="1"/>
</dbReference>
<evidence type="ECO:0000256" key="5">
    <source>
        <dbReference type="ARBA" id="ARBA00022786"/>
    </source>
</evidence>